<sequence length="249" mass="27425">MSKDKDQSQNIDPRVHLYLDGELSSSDAAAFEEELRADAVLQNQVLVLRGMTNWSQAARLEAPSSFMAQVLEAIEVDEAEEHDAEDKAARVETPQVLPLHAHPKKSGKSWFPLWLGGGLAAAAVLALVLGPMLQDRGLLNRVETPQVAENSQSSGSVASSDFARNTIRYEFEFHAPDAEEVCLAGDFNQWKVCDAKLERVGENLWSIALELPRGQHEYMFVVDGQWKTDPGASLHRDDGFGNKNAVLSL</sequence>
<reference evidence="4 5" key="1">
    <citation type="submission" date="2020-03" db="EMBL/GenBank/DDBJ databases">
        <title>Metabolic flexibility allows generalist bacteria to become dominant in a frequently disturbed ecosystem.</title>
        <authorList>
            <person name="Chen Y.-J."/>
            <person name="Leung P.M."/>
            <person name="Bay S.K."/>
            <person name="Hugenholtz P."/>
            <person name="Kessler A.J."/>
            <person name="Shelley G."/>
            <person name="Waite D.W."/>
            <person name="Cook P.L."/>
            <person name="Greening C."/>
        </authorList>
    </citation>
    <scope>NUCLEOTIDE SEQUENCE [LARGE SCALE GENOMIC DNA]</scope>
    <source>
        <strain evidence="4">SS_bin_28</strain>
    </source>
</reference>
<accession>A0A7Y2ED97</accession>
<evidence type="ECO:0000256" key="1">
    <source>
        <dbReference type="ARBA" id="ARBA00010926"/>
    </source>
</evidence>
<dbReference type="InterPro" id="IPR032640">
    <property type="entry name" value="AMPK1_CBM"/>
</dbReference>
<comment type="caution">
    <text evidence="4">The sequence shown here is derived from an EMBL/GenBank/DDBJ whole genome shotgun (WGS) entry which is preliminary data.</text>
</comment>
<keyword evidence="2" id="KW-1133">Transmembrane helix</keyword>
<dbReference type="InterPro" id="IPR014756">
    <property type="entry name" value="Ig_E-set"/>
</dbReference>
<evidence type="ECO:0000256" key="2">
    <source>
        <dbReference type="SAM" id="Phobius"/>
    </source>
</evidence>
<dbReference type="CDD" id="cd02859">
    <property type="entry name" value="E_set_AMPKbeta_like_N"/>
    <property type="match status" value="1"/>
</dbReference>
<gene>
    <name evidence="4" type="ORF">HKN21_13940</name>
</gene>
<dbReference type="AlphaFoldDB" id="A0A7Y2ED97"/>
<feature type="domain" description="AMP-activated protein kinase glycogen-binding" evidence="3">
    <location>
        <begin position="170"/>
        <end position="247"/>
    </location>
</feature>
<comment type="similarity">
    <text evidence="1">Belongs to the 5'-AMP-activated protein kinase beta subunit family.</text>
</comment>
<evidence type="ECO:0000259" key="3">
    <source>
        <dbReference type="Pfam" id="PF16561"/>
    </source>
</evidence>
<organism evidence="4 5">
    <name type="scientific">Eiseniibacteriota bacterium</name>
    <dbReference type="NCBI Taxonomy" id="2212470"/>
    <lineage>
        <taxon>Bacteria</taxon>
        <taxon>Candidatus Eiseniibacteriota</taxon>
    </lineage>
</organism>
<dbReference type="Proteomes" id="UP000547674">
    <property type="component" value="Unassembled WGS sequence"/>
</dbReference>
<dbReference type="PANTHER" id="PTHR10343">
    <property type="entry name" value="5'-AMP-ACTIVATED PROTEIN KINASE , BETA SUBUNIT"/>
    <property type="match status" value="1"/>
</dbReference>
<feature type="transmembrane region" description="Helical" evidence="2">
    <location>
        <begin position="113"/>
        <end position="133"/>
    </location>
</feature>
<dbReference type="Gene3D" id="2.60.40.10">
    <property type="entry name" value="Immunoglobulins"/>
    <property type="match status" value="1"/>
</dbReference>
<evidence type="ECO:0000313" key="4">
    <source>
        <dbReference type="EMBL" id="NNF07860.1"/>
    </source>
</evidence>
<evidence type="ECO:0000313" key="5">
    <source>
        <dbReference type="Proteomes" id="UP000547674"/>
    </source>
</evidence>
<dbReference type="PANTHER" id="PTHR10343:SF84">
    <property type="entry name" value="5'-AMP-ACTIVATED PROTEIN KINASE SUBUNIT BETA-1"/>
    <property type="match status" value="1"/>
</dbReference>
<dbReference type="InterPro" id="IPR013783">
    <property type="entry name" value="Ig-like_fold"/>
</dbReference>
<dbReference type="SUPFAM" id="SSF81296">
    <property type="entry name" value="E set domains"/>
    <property type="match status" value="1"/>
</dbReference>
<proteinExistence type="inferred from homology"/>
<dbReference type="Pfam" id="PF16561">
    <property type="entry name" value="AMPK1_CBM"/>
    <property type="match status" value="1"/>
</dbReference>
<name>A0A7Y2ED97_UNCEI</name>
<keyword evidence="2" id="KW-0472">Membrane</keyword>
<dbReference type="InterPro" id="IPR050827">
    <property type="entry name" value="CRP1_MDG1_kinase"/>
</dbReference>
<protein>
    <recommendedName>
        <fullName evidence="3">AMP-activated protein kinase glycogen-binding domain-containing protein</fullName>
    </recommendedName>
</protein>
<dbReference type="EMBL" id="JABDJR010000559">
    <property type="protein sequence ID" value="NNF07860.1"/>
    <property type="molecule type" value="Genomic_DNA"/>
</dbReference>
<keyword evidence="2" id="KW-0812">Transmembrane</keyword>